<dbReference type="InterPro" id="IPR036390">
    <property type="entry name" value="WH_DNA-bd_sf"/>
</dbReference>
<dbReference type="EMBL" id="CP039247">
    <property type="protein sequence ID" value="QCB28021.1"/>
    <property type="molecule type" value="Genomic_DNA"/>
</dbReference>
<dbReference type="InterPro" id="IPR036388">
    <property type="entry name" value="WH-like_DNA-bd_sf"/>
</dbReference>
<feature type="domain" description="Transcription regulator PadR C-terminal" evidence="2">
    <location>
        <begin position="95"/>
        <end position="170"/>
    </location>
</feature>
<dbReference type="PANTHER" id="PTHR43252:SF6">
    <property type="entry name" value="NEGATIVE TRANSCRIPTION REGULATOR PADR"/>
    <property type="match status" value="1"/>
</dbReference>
<evidence type="ECO:0000259" key="1">
    <source>
        <dbReference type="Pfam" id="PF03551"/>
    </source>
</evidence>
<dbReference type="Pfam" id="PF10400">
    <property type="entry name" value="Vir_act_alpha_C"/>
    <property type="match status" value="1"/>
</dbReference>
<accession>A0A4P7QEE2</accession>
<feature type="domain" description="Transcription regulator PadR N-terminal" evidence="1">
    <location>
        <begin position="8"/>
        <end position="81"/>
    </location>
</feature>
<proteinExistence type="predicted"/>
<dbReference type="InterPro" id="IPR005149">
    <property type="entry name" value="Tscrpt_reg_PadR_N"/>
</dbReference>
<dbReference type="OrthoDB" id="3186544at2"/>
<gene>
    <name evidence="3" type="ORF">CENDO_03640</name>
</gene>
<sequence length="186" mass="20890">MSVKHSFLALLREAPRSAAQARKAFELKLGGLYSLNMGQVTQTLARLERDGLVTISGKTISSNGRHADLYEITPAGLRELDSWWSETVTTAATDRDELVIKFALAAQHDGRDGIDFIEILDAQRYAALRALRSLNRQADETASNRNSHRLAIEKRIFELEAQLRWLDRIESLPAPQAPPNFFSQED</sequence>
<protein>
    <submittedName>
        <fullName evidence="3">Transcriptional regulator PadR-like family protein</fullName>
    </submittedName>
</protein>
<dbReference type="PANTHER" id="PTHR43252">
    <property type="entry name" value="TRANSCRIPTIONAL REGULATOR YQJI"/>
    <property type="match status" value="1"/>
</dbReference>
<dbReference type="Gene3D" id="1.10.10.10">
    <property type="entry name" value="Winged helix-like DNA-binding domain superfamily/Winged helix DNA-binding domain"/>
    <property type="match status" value="1"/>
</dbReference>
<name>A0A4P7QEE2_9CORY</name>
<reference evidence="3 4" key="1">
    <citation type="submission" date="2019-04" db="EMBL/GenBank/DDBJ databases">
        <title>Corynebacterium endometrii sp. nov., isolated from the uterus of a cow with endometritis.</title>
        <authorList>
            <person name="Ballas P."/>
            <person name="Ruckert C."/>
            <person name="Wagener K."/>
            <person name="Drillich M."/>
            <person name="Kaempfer P."/>
            <person name="Busse H.-J."/>
            <person name="Ehling-Schulz M."/>
        </authorList>
    </citation>
    <scope>NUCLEOTIDE SEQUENCE [LARGE SCALE GENOMIC DNA]</scope>
    <source>
        <strain evidence="3 4">LMM-1653</strain>
    </source>
</reference>
<evidence type="ECO:0000313" key="3">
    <source>
        <dbReference type="EMBL" id="QCB28021.1"/>
    </source>
</evidence>
<evidence type="ECO:0000313" key="4">
    <source>
        <dbReference type="Proteomes" id="UP000296352"/>
    </source>
</evidence>
<dbReference type="Pfam" id="PF03551">
    <property type="entry name" value="PadR"/>
    <property type="match status" value="1"/>
</dbReference>
<dbReference type="InterPro" id="IPR018309">
    <property type="entry name" value="Tscrpt_reg_PadR_C"/>
</dbReference>
<evidence type="ECO:0000259" key="2">
    <source>
        <dbReference type="Pfam" id="PF10400"/>
    </source>
</evidence>
<dbReference type="Proteomes" id="UP000296352">
    <property type="component" value="Chromosome"/>
</dbReference>
<dbReference type="SUPFAM" id="SSF46785">
    <property type="entry name" value="Winged helix' DNA-binding domain"/>
    <property type="match status" value="1"/>
</dbReference>
<dbReference type="AlphaFoldDB" id="A0A4P7QEE2"/>
<keyword evidence="4" id="KW-1185">Reference proteome</keyword>
<dbReference type="KEGG" id="cee:CENDO_03640"/>
<organism evidence="3 4">
    <name type="scientific">Corynebacterium endometrii</name>
    <dbReference type="NCBI Taxonomy" id="2488819"/>
    <lineage>
        <taxon>Bacteria</taxon>
        <taxon>Bacillati</taxon>
        <taxon>Actinomycetota</taxon>
        <taxon>Actinomycetes</taxon>
        <taxon>Mycobacteriales</taxon>
        <taxon>Corynebacteriaceae</taxon>
        <taxon>Corynebacterium</taxon>
    </lineage>
</organism>